<dbReference type="GO" id="GO:0004672">
    <property type="term" value="F:protein kinase activity"/>
    <property type="evidence" value="ECO:0007669"/>
    <property type="project" value="InterPro"/>
</dbReference>
<comment type="caution">
    <text evidence="3">The sequence shown here is derived from an EMBL/GenBank/DDBJ whole genome shotgun (WGS) entry which is preliminary data.</text>
</comment>
<keyword evidence="4" id="KW-1185">Reference proteome</keyword>
<dbReference type="Proteomes" id="UP000688137">
    <property type="component" value="Unassembled WGS sequence"/>
</dbReference>
<evidence type="ECO:0000259" key="1">
    <source>
        <dbReference type="PROSITE" id="PS50011"/>
    </source>
</evidence>
<dbReference type="PROSITE" id="PS50011">
    <property type="entry name" value="PROTEIN_KINASE_DOM"/>
    <property type="match status" value="1"/>
</dbReference>
<dbReference type="EMBL" id="CAJJDM010000007">
    <property type="protein sequence ID" value="CAD8046529.1"/>
    <property type="molecule type" value="Genomic_DNA"/>
</dbReference>
<evidence type="ECO:0000313" key="2">
    <source>
        <dbReference type="EMBL" id="CAD8046529.1"/>
    </source>
</evidence>
<accession>A0A8S1JUN8</accession>
<dbReference type="GO" id="GO:0005524">
    <property type="term" value="F:ATP binding"/>
    <property type="evidence" value="ECO:0007669"/>
    <property type="project" value="InterPro"/>
</dbReference>
<sequence>MLNWLILDSQKLDSIIEAIESITIPEFADHNAPKFNIIFDLKLTQAQQVIKLSTQNESSKNKRIVGTPDQIAPEVLKGESLTNSSLDYWSL</sequence>
<evidence type="ECO:0000313" key="4">
    <source>
        <dbReference type="Proteomes" id="UP000688137"/>
    </source>
</evidence>
<dbReference type="AlphaFoldDB" id="A0A8S1JUN8"/>
<gene>
    <name evidence="2" type="ORF">PPRIM_AZ9-3.1.T0100424</name>
    <name evidence="3" type="ORF">PPRIM_AZ9-3.1.T0100429</name>
</gene>
<dbReference type="EMBL" id="CAJJDM010000007">
    <property type="protein sequence ID" value="CAD8046534.1"/>
    <property type="molecule type" value="Genomic_DNA"/>
</dbReference>
<dbReference type="InterPro" id="IPR000719">
    <property type="entry name" value="Prot_kinase_dom"/>
</dbReference>
<feature type="domain" description="Protein kinase" evidence="1">
    <location>
        <begin position="1"/>
        <end position="91"/>
    </location>
</feature>
<organism evidence="3 4">
    <name type="scientific">Paramecium primaurelia</name>
    <dbReference type="NCBI Taxonomy" id="5886"/>
    <lineage>
        <taxon>Eukaryota</taxon>
        <taxon>Sar</taxon>
        <taxon>Alveolata</taxon>
        <taxon>Ciliophora</taxon>
        <taxon>Intramacronucleata</taxon>
        <taxon>Oligohymenophorea</taxon>
        <taxon>Peniculida</taxon>
        <taxon>Parameciidae</taxon>
        <taxon>Paramecium</taxon>
    </lineage>
</organism>
<protein>
    <recommendedName>
        <fullName evidence="1">Protein kinase domain-containing protein</fullName>
    </recommendedName>
</protein>
<proteinExistence type="predicted"/>
<name>A0A8S1JUN8_PARPR</name>
<reference evidence="3" key="1">
    <citation type="submission" date="2021-01" db="EMBL/GenBank/DDBJ databases">
        <authorList>
            <consortium name="Genoscope - CEA"/>
            <person name="William W."/>
        </authorList>
    </citation>
    <scope>NUCLEOTIDE SEQUENCE</scope>
</reference>
<evidence type="ECO:0000313" key="3">
    <source>
        <dbReference type="EMBL" id="CAD8046534.1"/>
    </source>
</evidence>